<comment type="function">
    <text evidence="7">Converts 2-succinyl-6-hydroxy-2,4-cyclohexadiene-1-carboxylate (SHCHC) to 2-succinylbenzoate (OSB).</text>
</comment>
<feature type="binding site" evidence="7">
    <location>
        <position position="239"/>
    </location>
    <ligand>
        <name>Mg(2+)</name>
        <dbReference type="ChEBI" id="CHEBI:18420"/>
    </ligand>
</feature>
<evidence type="ECO:0000256" key="2">
    <source>
        <dbReference type="ARBA" id="ARBA00022428"/>
    </source>
</evidence>
<dbReference type="Gene3D" id="3.20.20.120">
    <property type="entry name" value="Enolase-like C-terminal domain"/>
    <property type="match status" value="1"/>
</dbReference>
<feature type="binding site" evidence="7">
    <location>
        <position position="189"/>
    </location>
    <ligand>
        <name>Mg(2+)</name>
        <dbReference type="ChEBI" id="CHEBI:18420"/>
    </ligand>
</feature>
<dbReference type="InterPro" id="IPR036849">
    <property type="entry name" value="Enolase-like_C_sf"/>
</dbReference>
<feature type="active site" description="Proton acceptor" evidence="7">
    <location>
        <position position="263"/>
    </location>
</feature>
<proteinExistence type="inferred from homology"/>
<dbReference type="AlphaFoldDB" id="A0AAW9K318"/>
<evidence type="ECO:0000313" key="10">
    <source>
        <dbReference type="Proteomes" id="UP001290462"/>
    </source>
</evidence>
<evidence type="ECO:0000313" key="9">
    <source>
        <dbReference type="EMBL" id="MDZ5759121.1"/>
    </source>
</evidence>
<comment type="cofactor">
    <cofactor evidence="1 7">
        <name>a divalent metal cation</name>
        <dbReference type="ChEBI" id="CHEBI:60240"/>
    </cofactor>
</comment>
<dbReference type="InterPro" id="IPR013342">
    <property type="entry name" value="Mandelate_racemase_C"/>
</dbReference>
<reference evidence="9" key="1">
    <citation type="submission" date="2023-08" db="EMBL/GenBank/DDBJ databases">
        <title>Genomic characterization of piscicolin 126 produced by Carnobacterium maltaromaticum CM22 strain isolated from salmon (Salmo salar).</title>
        <authorList>
            <person name="Gonzalez-Gragera E."/>
            <person name="Garcia-Lopez J.D."/>
            <person name="Teso-Perez C."/>
            <person name="Gimenez-Hernandez I."/>
            <person name="Peralta-Sanchez J.M."/>
            <person name="Valdivia E."/>
            <person name="Montalban-Lopez M."/>
            <person name="Martin-Platero A.M."/>
            <person name="Banos A."/>
            <person name="Martinez-Bueno M."/>
        </authorList>
    </citation>
    <scope>NUCLEOTIDE SEQUENCE</scope>
    <source>
        <strain evidence="9">CM22</strain>
    </source>
</reference>
<dbReference type="SMART" id="SM00922">
    <property type="entry name" value="MR_MLE"/>
    <property type="match status" value="1"/>
</dbReference>
<evidence type="ECO:0000256" key="7">
    <source>
        <dbReference type="HAMAP-Rule" id="MF_01933"/>
    </source>
</evidence>
<dbReference type="SUPFAM" id="SSF51604">
    <property type="entry name" value="Enolase C-terminal domain-like"/>
    <property type="match status" value="1"/>
</dbReference>
<feature type="active site" description="Proton donor" evidence="7">
    <location>
        <position position="164"/>
    </location>
</feature>
<dbReference type="InterPro" id="IPR047585">
    <property type="entry name" value="MenC"/>
</dbReference>
<dbReference type="InterPro" id="IPR013341">
    <property type="entry name" value="Mandelate_racemase_N_dom"/>
</dbReference>
<dbReference type="HAMAP" id="MF_01933">
    <property type="entry name" value="MenC_2"/>
    <property type="match status" value="1"/>
</dbReference>
<dbReference type="Gene3D" id="3.30.390.10">
    <property type="entry name" value="Enolase-like, N-terminal domain"/>
    <property type="match status" value="1"/>
</dbReference>
<evidence type="ECO:0000256" key="6">
    <source>
        <dbReference type="ARBA" id="ARBA00029491"/>
    </source>
</evidence>
<evidence type="ECO:0000256" key="4">
    <source>
        <dbReference type="ARBA" id="ARBA00022842"/>
    </source>
</evidence>
<dbReference type="SFLD" id="SFLDF00009">
    <property type="entry name" value="o-succinylbenzoate_synthase"/>
    <property type="match status" value="1"/>
</dbReference>
<evidence type="ECO:0000256" key="1">
    <source>
        <dbReference type="ARBA" id="ARBA00001968"/>
    </source>
</evidence>
<dbReference type="Pfam" id="PF02746">
    <property type="entry name" value="MR_MLE_N"/>
    <property type="match status" value="1"/>
</dbReference>
<evidence type="ECO:0000259" key="8">
    <source>
        <dbReference type="SMART" id="SM00922"/>
    </source>
</evidence>
<keyword evidence="2 7" id="KW-0474">Menaquinone biosynthesis</keyword>
<dbReference type="NCBIfam" id="TIGR01928">
    <property type="entry name" value="menC_lowGC_arch"/>
    <property type="match status" value="1"/>
</dbReference>
<dbReference type="CDD" id="cd03317">
    <property type="entry name" value="NAAAR"/>
    <property type="match status" value="1"/>
</dbReference>
<gene>
    <name evidence="7 9" type="primary">menC</name>
    <name evidence="9" type="ORF">RAK27_10670</name>
</gene>
<feature type="binding site" evidence="7">
    <location>
        <position position="214"/>
    </location>
    <ligand>
        <name>Mg(2+)</name>
        <dbReference type="ChEBI" id="CHEBI:18420"/>
    </ligand>
</feature>
<accession>A0AAW9K318</accession>
<dbReference type="SFLD" id="SFLDG00180">
    <property type="entry name" value="muconate_cycloisomerase"/>
    <property type="match status" value="1"/>
</dbReference>
<name>A0AAW9K318_CARML</name>
<dbReference type="PANTHER" id="PTHR48073">
    <property type="entry name" value="O-SUCCINYLBENZOATE SYNTHASE-RELATED"/>
    <property type="match status" value="1"/>
</dbReference>
<dbReference type="EC" id="4.2.1.113" evidence="6 7"/>
<dbReference type="InterPro" id="IPR029017">
    <property type="entry name" value="Enolase-like_N"/>
</dbReference>
<dbReference type="EMBL" id="JAVBVO010000003">
    <property type="protein sequence ID" value="MDZ5759121.1"/>
    <property type="molecule type" value="Genomic_DNA"/>
</dbReference>
<dbReference type="InterPro" id="IPR010197">
    <property type="entry name" value="OSBS/NAAAR"/>
</dbReference>
<dbReference type="SFLD" id="SFLDS00001">
    <property type="entry name" value="Enolase"/>
    <property type="match status" value="1"/>
</dbReference>
<comment type="pathway">
    <text evidence="7">Quinol/quinone metabolism; 1,4-dihydroxy-2-naphthoate biosynthesis; 1,4-dihydroxy-2-naphthoate from chorismate: step 4/7.</text>
</comment>
<evidence type="ECO:0000256" key="3">
    <source>
        <dbReference type="ARBA" id="ARBA00022723"/>
    </source>
</evidence>
<organism evidence="9 10">
    <name type="scientific">Carnobacterium maltaromaticum</name>
    <name type="common">Carnobacterium piscicola</name>
    <dbReference type="NCBI Taxonomy" id="2751"/>
    <lineage>
        <taxon>Bacteria</taxon>
        <taxon>Bacillati</taxon>
        <taxon>Bacillota</taxon>
        <taxon>Bacilli</taxon>
        <taxon>Lactobacillales</taxon>
        <taxon>Carnobacteriaceae</taxon>
        <taxon>Carnobacterium</taxon>
    </lineage>
</organism>
<comment type="similarity">
    <text evidence="7">Belongs to the mandelate racemase/muconate lactonizing enzyme family. MenC type 2 subfamily.</text>
</comment>
<keyword evidence="4 7" id="KW-0460">Magnesium</keyword>
<comment type="pathway">
    <text evidence="7">Quinol/quinone metabolism; menaquinone biosynthesis.</text>
</comment>
<dbReference type="GO" id="GO:0016854">
    <property type="term" value="F:racemase and epimerase activity"/>
    <property type="evidence" value="ECO:0007669"/>
    <property type="project" value="UniProtKB-ARBA"/>
</dbReference>
<comment type="caution">
    <text evidence="9">The sequence shown here is derived from an EMBL/GenBank/DDBJ whole genome shotgun (WGS) entry which is preliminary data.</text>
</comment>
<keyword evidence="5 7" id="KW-0456">Lyase</keyword>
<dbReference type="SUPFAM" id="SSF54826">
    <property type="entry name" value="Enolase N-terminal domain-like"/>
    <property type="match status" value="1"/>
</dbReference>
<dbReference type="GO" id="GO:0043748">
    <property type="term" value="F:O-succinylbenzoate synthase activity"/>
    <property type="evidence" value="ECO:0007669"/>
    <property type="project" value="UniProtKB-EC"/>
</dbReference>
<sequence>MEIVKVTLYHIELPLLTPFITSYGAIKTKAFYLIEVENKLGNKGYGELEAFEIPDYTEETRETAGLILVNHLLPLIKGVIIEHPQEVRALLAPIRGNEMAKAALETAIWDLYGKEQNQSIQHLIGANRLRIPVGVSIGIQPSIEVLLQLVEGYVATGYQRVKLKIKPGFDQEPIAAVRKAFPELTLMADANSAYTKEDLSLLKALDKYDLAMIEQPFGFRDFVDHAWAQSQLKTRVCLDENIRCLGDVQLAHQLGSCQSINLKISRVGGLQEALEIVDYCQSHDILVWCGGMLEAGIGRAFNLALASRDEFSFPGDISASNRYFAEDIIKTTFDLVEGEITVPSGDGIGVEVDWQVVKNYCLKQTDYVLIA</sequence>
<dbReference type="GO" id="GO:0009234">
    <property type="term" value="P:menaquinone biosynthetic process"/>
    <property type="evidence" value="ECO:0007669"/>
    <property type="project" value="UniProtKB-UniRule"/>
</dbReference>
<dbReference type="GO" id="GO:0000287">
    <property type="term" value="F:magnesium ion binding"/>
    <property type="evidence" value="ECO:0007669"/>
    <property type="project" value="UniProtKB-UniRule"/>
</dbReference>
<dbReference type="InterPro" id="IPR029065">
    <property type="entry name" value="Enolase_C-like"/>
</dbReference>
<dbReference type="Proteomes" id="UP001290462">
    <property type="component" value="Unassembled WGS sequence"/>
</dbReference>
<keyword evidence="3 7" id="KW-0479">Metal-binding</keyword>
<dbReference type="RefSeq" id="WP_322809055.1">
    <property type="nucleotide sequence ID" value="NZ_JAVBVO010000003.1"/>
</dbReference>
<evidence type="ECO:0000256" key="5">
    <source>
        <dbReference type="ARBA" id="ARBA00023239"/>
    </source>
</evidence>
<dbReference type="PANTHER" id="PTHR48073:SF5">
    <property type="entry name" value="O-SUCCINYLBENZOATE SYNTHASE"/>
    <property type="match status" value="1"/>
</dbReference>
<feature type="domain" description="Mandelate racemase/muconate lactonizing enzyme C-terminal" evidence="8">
    <location>
        <begin position="143"/>
        <end position="235"/>
    </location>
</feature>
<protein>
    <recommendedName>
        <fullName evidence="6 7">o-succinylbenzoate synthase</fullName>
        <shortName evidence="7">OSB synthase</shortName>
        <shortName evidence="7">OSBS</shortName>
        <ecNumber evidence="6 7">4.2.1.113</ecNumber>
    </recommendedName>
    <alternativeName>
        <fullName evidence="7">4-(2'-carboxyphenyl)-4-oxybutyric acid synthase</fullName>
    </alternativeName>
    <alternativeName>
        <fullName evidence="7">o-succinylbenzoic acid synthase</fullName>
    </alternativeName>
</protein>
<dbReference type="Pfam" id="PF13378">
    <property type="entry name" value="MR_MLE_C"/>
    <property type="match status" value="1"/>
</dbReference>
<comment type="catalytic activity">
    <reaction evidence="7">
        <text>(1R,6R)-6-hydroxy-2-succinyl-cyclohexa-2,4-diene-1-carboxylate = 2-succinylbenzoate + H2O</text>
        <dbReference type="Rhea" id="RHEA:10196"/>
        <dbReference type="ChEBI" id="CHEBI:15377"/>
        <dbReference type="ChEBI" id="CHEBI:18325"/>
        <dbReference type="ChEBI" id="CHEBI:58689"/>
        <dbReference type="EC" id="4.2.1.113"/>
    </reaction>
</comment>